<organism evidence="6 7">
    <name type="scientific">Bordetella holmesii 1058</name>
    <dbReference type="NCBI Taxonomy" id="1247648"/>
    <lineage>
        <taxon>Bacteria</taxon>
        <taxon>Pseudomonadati</taxon>
        <taxon>Pseudomonadota</taxon>
        <taxon>Betaproteobacteria</taxon>
        <taxon>Burkholderiales</taxon>
        <taxon>Alcaligenaceae</taxon>
        <taxon>Bordetella</taxon>
    </lineage>
</organism>
<evidence type="ECO:0000313" key="6">
    <source>
        <dbReference type="EMBL" id="EXX93652.1"/>
    </source>
</evidence>
<dbReference type="InterPro" id="IPR005119">
    <property type="entry name" value="LysR_subst-bd"/>
</dbReference>
<proteinExistence type="inferred from homology"/>
<sequence>MKICMIEASCAGGQALKMRNTLTKPTPLTEPAMHFDLTDLHLFLNICEAGSITAGAKASHLALPSASARLRGMEASLGTALFERQRRGVSATPAGQALAHHARVLLQQVAHLQEDLGEYALGFKGRVRLLCNTATLSEFLPDPLGKFLKAHPNVDVDVSEQASYRIVPALLQGTADVGIVSDAVDLSGLDALAFRRDRLELITPADHPLASRRALRYADTLDYDFVALEAGSALSVHLDDQAARAGRQMRARVRMRSFSALARMVQRGVGVAIIPESASRRLRLGAGLRRLSLTDEWADRRLLVCVRALDSAPAYVQALVQALRA</sequence>
<dbReference type="Gene3D" id="1.10.10.10">
    <property type="entry name" value="Winged helix-like DNA-binding domain superfamily/Winged helix DNA-binding domain"/>
    <property type="match status" value="1"/>
</dbReference>
<keyword evidence="4" id="KW-0804">Transcription</keyword>
<evidence type="ECO:0000256" key="2">
    <source>
        <dbReference type="ARBA" id="ARBA00023015"/>
    </source>
</evidence>
<dbReference type="PROSITE" id="PS50931">
    <property type="entry name" value="HTH_LYSR"/>
    <property type="match status" value="1"/>
</dbReference>
<dbReference type="SUPFAM" id="SSF46785">
    <property type="entry name" value="Winged helix' DNA-binding domain"/>
    <property type="match status" value="1"/>
</dbReference>
<name>A0ABN0RWJ7_9BORD</name>
<dbReference type="InterPro" id="IPR036390">
    <property type="entry name" value="WH_DNA-bd_sf"/>
</dbReference>
<dbReference type="InterPro" id="IPR036388">
    <property type="entry name" value="WH-like_DNA-bd_sf"/>
</dbReference>
<keyword evidence="3" id="KW-0238">DNA-binding</keyword>
<keyword evidence="7" id="KW-1185">Reference proteome</keyword>
<feature type="domain" description="HTH lysR-type" evidence="5">
    <location>
        <begin position="35"/>
        <end position="92"/>
    </location>
</feature>
<dbReference type="Gene3D" id="3.40.190.290">
    <property type="match status" value="1"/>
</dbReference>
<dbReference type="PANTHER" id="PTHR30419">
    <property type="entry name" value="HTH-TYPE TRANSCRIPTIONAL REGULATOR YBHD"/>
    <property type="match status" value="1"/>
</dbReference>
<gene>
    <name evidence="6" type="ORF">D559_1048</name>
</gene>
<evidence type="ECO:0000256" key="1">
    <source>
        <dbReference type="ARBA" id="ARBA00009437"/>
    </source>
</evidence>
<dbReference type="InterPro" id="IPR000847">
    <property type="entry name" value="LysR_HTH_N"/>
</dbReference>
<evidence type="ECO:0000256" key="3">
    <source>
        <dbReference type="ARBA" id="ARBA00023125"/>
    </source>
</evidence>
<reference evidence="6 7" key="1">
    <citation type="submission" date="2014-02" db="EMBL/GenBank/DDBJ databases">
        <title>Whole Genome Sequencing Of Bordetella Holmesii, An Emerging Opportunistic Infection Of Humans.</title>
        <authorList>
            <person name="Tettelin H."/>
            <person name="Hooven T.A."/>
            <person name="Hine E."/>
            <person name="Su Q."/>
            <person name="Huard R.C."/>
            <person name="Della-Latta P."/>
            <person name="Daugherty S.C."/>
            <person name="Agrawal S."/>
            <person name="Sengamalay N."/>
            <person name="Tallon L.J."/>
            <person name="Sadzewicz L."/>
            <person name="Whittier S."/>
            <person name="Fraser C.M."/>
            <person name="Ratner A.J."/>
        </authorList>
    </citation>
    <scope>NUCLEOTIDE SEQUENCE [LARGE SCALE GENOMIC DNA]</scope>
    <source>
        <strain evidence="6 7">1058</strain>
    </source>
</reference>
<dbReference type="Proteomes" id="UP000023104">
    <property type="component" value="Unassembled WGS sequence"/>
</dbReference>
<dbReference type="Pfam" id="PF00126">
    <property type="entry name" value="HTH_1"/>
    <property type="match status" value="1"/>
</dbReference>
<keyword evidence="2" id="KW-0805">Transcription regulation</keyword>
<comment type="similarity">
    <text evidence="1">Belongs to the LysR transcriptional regulatory family.</text>
</comment>
<comment type="caution">
    <text evidence="6">The sequence shown here is derived from an EMBL/GenBank/DDBJ whole genome shotgun (WGS) entry which is preliminary data.</text>
</comment>
<dbReference type="SUPFAM" id="SSF53850">
    <property type="entry name" value="Periplasmic binding protein-like II"/>
    <property type="match status" value="1"/>
</dbReference>
<accession>A0ABN0RWJ7</accession>
<evidence type="ECO:0000256" key="4">
    <source>
        <dbReference type="ARBA" id="ARBA00023163"/>
    </source>
</evidence>
<evidence type="ECO:0000313" key="7">
    <source>
        <dbReference type="Proteomes" id="UP000023104"/>
    </source>
</evidence>
<protein>
    <submittedName>
        <fullName evidence="6">Bacterial regulatory helix-turn-helix, lysR family protein</fullName>
    </submittedName>
</protein>
<dbReference type="Pfam" id="PF03466">
    <property type="entry name" value="LysR_substrate"/>
    <property type="match status" value="1"/>
</dbReference>
<dbReference type="PANTHER" id="PTHR30419:SF2">
    <property type="entry name" value="LYSR FAMILY TRANSCRIPTIONAL REGULATOR"/>
    <property type="match status" value="1"/>
</dbReference>
<evidence type="ECO:0000259" key="5">
    <source>
        <dbReference type="PROSITE" id="PS50931"/>
    </source>
</evidence>
<dbReference type="InterPro" id="IPR050950">
    <property type="entry name" value="HTH-type_LysR_regulators"/>
</dbReference>
<dbReference type="CDD" id="cd08421">
    <property type="entry name" value="PBP2_LTTR_like_1"/>
    <property type="match status" value="1"/>
</dbReference>
<dbReference type="EMBL" id="JDTF01000004">
    <property type="protein sequence ID" value="EXX93652.1"/>
    <property type="molecule type" value="Genomic_DNA"/>
</dbReference>